<dbReference type="InterPro" id="IPR001810">
    <property type="entry name" value="F-box_dom"/>
</dbReference>
<dbReference type="Proteomes" id="UP000323000">
    <property type="component" value="Chromosome 4"/>
</dbReference>
<dbReference type="PROSITE" id="PS50181">
    <property type="entry name" value="FBOX"/>
    <property type="match status" value="1"/>
</dbReference>
<dbReference type="SMART" id="SM00256">
    <property type="entry name" value="FBOX"/>
    <property type="match status" value="1"/>
</dbReference>
<accession>A0A5C7I6C8</accession>
<evidence type="ECO:0000256" key="1">
    <source>
        <dbReference type="SAM" id="MobiDB-lite"/>
    </source>
</evidence>
<feature type="region of interest" description="Disordered" evidence="1">
    <location>
        <begin position="96"/>
        <end position="131"/>
    </location>
</feature>
<evidence type="ECO:0000259" key="2">
    <source>
        <dbReference type="PROSITE" id="PS50181"/>
    </source>
</evidence>
<feature type="compositionally biased region" description="Polar residues" evidence="1">
    <location>
        <begin position="96"/>
        <end position="109"/>
    </location>
</feature>
<dbReference type="Gene3D" id="3.40.1000.30">
    <property type="match status" value="1"/>
</dbReference>
<protein>
    <recommendedName>
        <fullName evidence="2">F-box domain-containing protein</fullName>
    </recommendedName>
</protein>
<dbReference type="OrthoDB" id="101791at2759"/>
<evidence type="ECO:0000313" key="3">
    <source>
        <dbReference type="EMBL" id="TXG64056.1"/>
    </source>
</evidence>
<dbReference type="EMBL" id="VAHF01000004">
    <property type="protein sequence ID" value="TXG64056.1"/>
    <property type="molecule type" value="Genomic_DNA"/>
</dbReference>
<dbReference type="AlphaFoldDB" id="A0A5C7I6C8"/>
<name>A0A5C7I6C8_9ROSI</name>
<dbReference type="SUPFAM" id="SSF81383">
    <property type="entry name" value="F-box domain"/>
    <property type="match status" value="1"/>
</dbReference>
<evidence type="ECO:0000313" key="4">
    <source>
        <dbReference type="Proteomes" id="UP000323000"/>
    </source>
</evidence>
<dbReference type="PANTHER" id="PTHR47602:SF2">
    <property type="entry name" value="F-BOX PROTEIN SKIP22"/>
    <property type="match status" value="1"/>
</dbReference>
<organism evidence="3 4">
    <name type="scientific">Acer yangbiense</name>
    <dbReference type="NCBI Taxonomy" id="1000413"/>
    <lineage>
        <taxon>Eukaryota</taxon>
        <taxon>Viridiplantae</taxon>
        <taxon>Streptophyta</taxon>
        <taxon>Embryophyta</taxon>
        <taxon>Tracheophyta</taxon>
        <taxon>Spermatophyta</taxon>
        <taxon>Magnoliopsida</taxon>
        <taxon>eudicotyledons</taxon>
        <taxon>Gunneridae</taxon>
        <taxon>Pentapetalae</taxon>
        <taxon>rosids</taxon>
        <taxon>malvids</taxon>
        <taxon>Sapindales</taxon>
        <taxon>Sapindaceae</taxon>
        <taxon>Hippocastanoideae</taxon>
        <taxon>Acereae</taxon>
        <taxon>Acer</taxon>
    </lineage>
</organism>
<gene>
    <name evidence="3" type="ORF">EZV62_011050</name>
</gene>
<feature type="domain" description="F-box" evidence="2">
    <location>
        <begin position="343"/>
        <end position="389"/>
    </location>
</feature>
<dbReference type="Gene3D" id="1.20.1280.50">
    <property type="match status" value="1"/>
</dbReference>
<dbReference type="CDD" id="cd22165">
    <property type="entry name" value="F-box_AtSKIP22-like"/>
    <property type="match status" value="1"/>
</dbReference>
<comment type="caution">
    <text evidence="3">The sequence shown here is derived from an EMBL/GenBank/DDBJ whole genome shotgun (WGS) entry which is preliminary data.</text>
</comment>
<sequence length="486" mass="55302">MKLRLRSIQSGETLRIQIPSLSTLQQLQQILSQTISSSPSSLRFSLNRRDELHAPSPQASLQTLGVASGDLIYYSLDPTAFVSETLVENQNVGNIQQPISGKADNSQDFETPDAKSSEQETPVQDSEFKENPIQETLNFEGNQETLEVCGMDIDGGSVDLPSEKSSEPHFLRVLREELGDDFSAHKLLVIAVHGILLESGFAGFDKVSGMRMDRIRIPDRFPSTNSAMSLWYTLPELFNNSSDNSTECIVLKFHCIGDLINVYGSLAKDDPWLHKVFLNKIKFAPVIASAWADSNQKDVVDDKDESKKLYPENEMFEFWKMVKDGLALPLLIDICERTGLNLPACMMRLPTELKIKILESLHAVDIAKMGCVCTEMRYLASNNDLWKQKYAGEFGGVSDVEATMSNWKRRFAMHWDANKKRKRIHMFNPFAGRPFYPPARRDPYPFWYPLNRDPEYMVQEPFGRPDRQFPRSQGRRNFSPICGWRV</sequence>
<keyword evidence="4" id="KW-1185">Reference proteome</keyword>
<dbReference type="Pfam" id="PF12937">
    <property type="entry name" value="F-box-like"/>
    <property type="match status" value="1"/>
</dbReference>
<dbReference type="InterPro" id="IPR036047">
    <property type="entry name" value="F-box-like_dom_sf"/>
</dbReference>
<dbReference type="PANTHER" id="PTHR47602">
    <property type="entry name" value="F-BOX PROTEIN SKIP22"/>
    <property type="match status" value="1"/>
</dbReference>
<proteinExistence type="predicted"/>
<reference evidence="4" key="1">
    <citation type="journal article" date="2019" name="Gigascience">
        <title>De novo genome assembly of the endangered Acer yangbiense, a plant species with extremely small populations endemic to Yunnan Province, China.</title>
        <authorList>
            <person name="Yang J."/>
            <person name="Wariss H.M."/>
            <person name="Tao L."/>
            <person name="Zhang R."/>
            <person name="Yun Q."/>
            <person name="Hollingsworth P."/>
            <person name="Dao Z."/>
            <person name="Luo G."/>
            <person name="Guo H."/>
            <person name="Ma Y."/>
            <person name="Sun W."/>
        </authorList>
    </citation>
    <scope>NUCLEOTIDE SEQUENCE [LARGE SCALE GENOMIC DNA]</scope>
    <source>
        <strain evidence="4">cv. Malutang</strain>
    </source>
</reference>